<sequence>MKKSNLVFKEVKTPIGVMVFGSSEKGLCLLDFKYRKSFPRILKRIHEYYGDSVTYGTSQFIKLAENELEKYLHGDLKIFTVPLDIQGSPFQLKVWNTLLQIKFGKTASYLEIAKKIGKPTAVRAVANANGQNSIAVIIPCHRIIGSDGSLTGYGGGIKIKQKLLFLESENGSKKITDFT</sequence>
<dbReference type="FunFam" id="1.10.10.10:FF:000214">
    <property type="entry name" value="Methylated-DNA--protein-cysteine methyltransferase"/>
    <property type="match status" value="1"/>
</dbReference>
<evidence type="ECO:0000256" key="6">
    <source>
        <dbReference type="ARBA" id="ARBA00022679"/>
    </source>
</evidence>
<reference evidence="11" key="1">
    <citation type="journal article" date="2015" name="Nature">
        <title>Complex archaea that bridge the gap between prokaryotes and eukaryotes.</title>
        <authorList>
            <person name="Spang A."/>
            <person name="Saw J.H."/>
            <person name="Jorgensen S.L."/>
            <person name="Zaremba-Niedzwiedzka K."/>
            <person name="Martijn J."/>
            <person name="Lind A.E."/>
            <person name="van Eijk R."/>
            <person name="Schleper C."/>
            <person name="Guy L."/>
            <person name="Ettema T.J."/>
        </authorList>
    </citation>
    <scope>NUCLEOTIDE SEQUENCE</scope>
</reference>
<dbReference type="PROSITE" id="PS00374">
    <property type="entry name" value="MGMT"/>
    <property type="match status" value="1"/>
</dbReference>
<dbReference type="PANTHER" id="PTHR10815">
    <property type="entry name" value="METHYLATED-DNA--PROTEIN-CYSTEINE METHYLTRANSFERASE"/>
    <property type="match status" value="1"/>
</dbReference>
<feature type="domain" description="Methylated-DNA-[protein]-cysteine S-methyltransferase DNA binding" evidence="10">
    <location>
        <begin position="89"/>
        <end position="168"/>
    </location>
</feature>
<gene>
    <name evidence="11" type="ORF">LCGC14_1188670</name>
</gene>
<protein>
    <recommendedName>
        <fullName evidence="3">methylated-DNA--[protein]-cysteine S-methyltransferase</fullName>
        <ecNumber evidence="3">2.1.1.63</ecNumber>
    </recommendedName>
</protein>
<dbReference type="InterPro" id="IPR001497">
    <property type="entry name" value="MethylDNA_cys_MeTrfase_AS"/>
</dbReference>
<dbReference type="GO" id="GO:0006281">
    <property type="term" value="P:DNA repair"/>
    <property type="evidence" value="ECO:0007669"/>
    <property type="project" value="UniProtKB-KW"/>
</dbReference>
<dbReference type="Pfam" id="PF01035">
    <property type="entry name" value="DNA_binding_1"/>
    <property type="match status" value="1"/>
</dbReference>
<keyword evidence="7" id="KW-0227">DNA damage</keyword>
<comment type="catalytic activity">
    <reaction evidence="1">
        <text>a 4-O-methyl-thymidine in DNA + L-cysteinyl-[protein] = a thymidine in DNA + S-methyl-L-cysteinyl-[protein]</text>
        <dbReference type="Rhea" id="RHEA:53428"/>
        <dbReference type="Rhea" id="RHEA-COMP:10131"/>
        <dbReference type="Rhea" id="RHEA-COMP:10132"/>
        <dbReference type="Rhea" id="RHEA-COMP:13555"/>
        <dbReference type="Rhea" id="RHEA-COMP:13556"/>
        <dbReference type="ChEBI" id="CHEBI:29950"/>
        <dbReference type="ChEBI" id="CHEBI:82612"/>
        <dbReference type="ChEBI" id="CHEBI:137386"/>
        <dbReference type="ChEBI" id="CHEBI:137387"/>
        <dbReference type="EC" id="2.1.1.63"/>
    </reaction>
</comment>
<keyword evidence="8" id="KW-0234">DNA repair</keyword>
<dbReference type="InterPro" id="IPR023546">
    <property type="entry name" value="MGMT"/>
</dbReference>
<evidence type="ECO:0000313" key="11">
    <source>
        <dbReference type="EMBL" id="KKM95394.1"/>
    </source>
</evidence>
<dbReference type="InterPro" id="IPR014048">
    <property type="entry name" value="MethylDNA_cys_MeTrfase_DNA-bd"/>
</dbReference>
<accession>A0A0F9LK60</accession>
<dbReference type="InterPro" id="IPR036388">
    <property type="entry name" value="WH-like_DNA-bd_sf"/>
</dbReference>
<dbReference type="SUPFAM" id="SSF53155">
    <property type="entry name" value="Methylated DNA-protein cysteine methyltransferase domain"/>
    <property type="match status" value="1"/>
</dbReference>
<keyword evidence="6" id="KW-0808">Transferase</keyword>
<comment type="similarity">
    <text evidence="2">Belongs to the MGMT family.</text>
</comment>
<dbReference type="GO" id="GO:0032259">
    <property type="term" value="P:methylation"/>
    <property type="evidence" value="ECO:0007669"/>
    <property type="project" value="UniProtKB-KW"/>
</dbReference>
<dbReference type="Gene3D" id="3.30.160.70">
    <property type="entry name" value="Methylated DNA-protein cysteine methyltransferase domain"/>
    <property type="match status" value="1"/>
</dbReference>
<name>A0A0F9LK60_9ZZZZ</name>
<dbReference type="NCBIfam" id="TIGR00589">
    <property type="entry name" value="ogt"/>
    <property type="match status" value="1"/>
</dbReference>
<dbReference type="GO" id="GO:0003908">
    <property type="term" value="F:methylated-DNA-[protein]-cysteine S-methyltransferase activity"/>
    <property type="evidence" value="ECO:0007669"/>
    <property type="project" value="UniProtKB-EC"/>
</dbReference>
<dbReference type="HAMAP" id="MF_00772">
    <property type="entry name" value="OGT"/>
    <property type="match status" value="1"/>
</dbReference>
<evidence type="ECO:0000256" key="9">
    <source>
        <dbReference type="ARBA" id="ARBA00049348"/>
    </source>
</evidence>
<dbReference type="PANTHER" id="PTHR10815:SF5">
    <property type="entry name" value="METHYLATED-DNA--PROTEIN-CYSTEINE METHYLTRANSFERASE"/>
    <property type="match status" value="1"/>
</dbReference>
<dbReference type="SUPFAM" id="SSF46767">
    <property type="entry name" value="Methylated DNA-protein cysteine methyltransferase, C-terminal domain"/>
    <property type="match status" value="1"/>
</dbReference>
<dbReference type="InterPro" id="IPR036631">
    <property type="entry name" value="MGMT_N_sf"/>
</dbReference>
<evidence type="ECO:0000256" key="3">
    <source>
        <dbReference type="ARBA" id="ARBA00011918"/>
    </source>
</evidence>
<dbReference type="EMBL" id="LAZR01006013">
    <property type="protein sequence ID" value="KKM95394.1"/>
    <property type="molecule type" value="Genomic_DNA"/>
</dbReference>
<organism evidence="11">
    <name type="scientific">marine sediment metagenome</name>
    <dbReference type="NCBI Taxonomy" id="412755"/>
    <lineage>
        <taxon>unclassified sequences</taxon>
        <taxon>metagenomes</taxon>
        <taxon>ecological metagenomes</taxon>
    </lineage>
</organism>
<evidence type="ECO:0000256" key="1">
    <source>
        <dbReference type="ARBA" id="ARBA00001286"/>
    </source>
</evidence>
<evidence type="ECO:0000256" key="2">
    <source>
        <dbReference type="ARBA" id="ARBA00008711"/>
    </source>
</evidence>
<keyword evidence="4" id="KW-0963">Cytoplasm</keyword>
<evidence type="ECO:0000256" key="4">
    <source>
        <dbReference type="ARBA" id="ARBA00022490"/>
    </source>
</evidence>
<proteinExistence type="inferred from homology"/>
<keyword evidence="5" id="KW-0489">Methyltransferase</keyword>
<dbReference type="EC" id="2.1.1.63" evidence="3"/>
<evidence type="ECO:0000256" key="5">
    <source>
        <dbReference type="ARBA" id="ARBA00022603"/>
    </source>
</evidence>
<dbReference type="Gene3D" id="1.10.10.10">
    <property type="entry name" value="Winged helix-like DNA-binding domain superfamily/Winged helix DNA-binding domain"/>
    <property type="match status" value="1"/>
</dbReference>
<evidence type="ECO:0000256" key="7">
    <source>
        <dbReference type="ARBA" id="ARBA00022763"/>
    </source>
</evidence>
<dbReference type="InterPro" id="IPR036217">
    <property type="entry name" value="MethylDNA_cys_MeTrfase_DNAb"/>
</dbReference>
<evidence type="ECO:0000256" key="8">
    <source>
        <dbReference type="ARBA" id="ARBA00023204"/>
    </source>
</evidence>
<comment type="caution">
    <text evidence="11">The sequence shown here is derived from an EMBL/GenBank/DDBJ whole genome shotgun (WGS) entry which is preliminary data.</text>
</comment>
<dbReference type="AlphaFoldDB" id="A0A0F9LK60"/>
<dbReference type="CDD" id="cd06445">
    <property type="entry name" value="ATase"/>
    <property type="match status" value="1"/>
</dbReference>
<comment type="catalytic activity">
    <reaction evidence="9">
        <text>a 6-O-methyl-2'-deoxyguanosine in DNA + L-cysteinyl-[protein] = S-methyl-L-cysteinyl-[protein] + a 2'-deoxyguanosine in DNA</text>
        <dbReference type="Rhea" id="RHEA:24000"/>
        <dbReference type="Rhea" id="RHEA-COMP:10131"/>
        <dbReference type="Rhea" id="RHEA-COMP:10132"/>
        <dbReference type="Rhea" id="RHEA-COMP:11367"/>
        <dbReference type="Rhea" id="RHEA-COMP:11368"/>
        <dbReference type="ChEBI" id="CHEBI:29950"/>
        <dbReference type="ChEBI" id="CHEBI:82612"/>
        <dbReference type="ChEBI" id="CHEBI:85445"/>
        <dbReference type="ChEBI" id="CHEBI:85448"/>
        <dbReference type="EC" id="2.1.1.63"/>
    </reaction>
</comment>
<evidence type="ECO:0000259" key="10">
    <source>
        <dbReference type="Pfam" id="PF01035"/>
    </source>
</evidence>